<gene>
    <name evidence="5" type="ORF">DWY69_22230</name>
    <name evidence="4" type="ORF">DXC51_21800</name>
</gene>
<feature type="domain" description="NADPH-dependent FMN reductase-like" evidence="3">
    <location>
        <begin position="2"/>
        <end position="142"/>
    </location>
</feature>
<dbReference type="Gene3D" id="3.40.50.360">
    <property type="match status" value="1"/>
</dbReference>
<dbReference type="PANTHER" id="PTHR43278">
    <property type="entry name" value="NAD(P)H-DEPENDENT FMN-CONTAINING OXIDOREDUCTASE YWQN-RELATED"/>
    <property type="match status" value="1"/>
</dbReference>
<name>A0A3E3HYB5_9FIRM</name>
<evidence type="ECO:0000313" key="5">
    <source>
        <dbReference type="EMBL" id="RGE67441.1"/>
    </source>
</evidence>
<keyword evidence="6" id="KW-1185">Reference proteome</keyword>
<dbReference type="Pfam" id="PF03358">
    <property type="entry name" value="FMN_red"/>
    <property type="match status" value="1"/>
</dbReference>
<dbReference type="Proteomes" id="UP000261166">
    <property type="component" value="Unassembled WGS sequence"/>
</dbReference>
<dbReference type="RefSeq" id="WP_021634040.1">
    <property type="nucleotide sequence ID" value="NZ_CALBAU010000154.1"/>
</dbReference>
<sequence length="184" mass="21114">MLGLNFSSRKNGNCGDFLLFLRQQTNNRLVIRSIHDFSLEGCGPCEYECIHGSCPKKDGLTALTAWMDKEEQSIFVMPLYNGNLPSAFYRLLERMSPRLHDEAEEKRFWKKVKIILVGNPEHGLEPAVQTLKDIYENAGVKPAVTAFSSVKYGMKATQDRMIESREVRSRLVELAWEWMENPGR</sequence>
<dbReference type="EMBL" id="QVLU01000024">
    <property type="protein sequence ID" value="RGE67441.1"/>
    <property type="molecule type" value="Genomic_DNA"/>
</dbReference>
<dbReference type="InterPro" id="IPR005025">
    <property type="entry name" value="FMN_Rdtase-like_dom"/>
</dbReference>
<dbReference type="EMBL" id="QVLV01000020">
    <property type="protein sequence ID" value="RGE56802.1"/>
    <property type="molecule type" value="Genomic_DNA"/>
</dbReference>
<comment type="caution">
    <text evidence="4">The sequence shown here is derived from an EMBL/GenBank/DDBJ whole genome shotgun (WGS) entry which is preliminary data.</text>
</comment>
<dbReference type="Proteomes" id="UP000260812">
    <property type="component" value="Unassembled WGS sequence"/>
</dbReference>
<dbReference type="InterPro" id="IPR051796">
    <property type="entry name" value="ISF_SsuE-like"/>
</dbReference>
<evidence type="ECO:0000259" key="3">
    <source>
        <dbReference type="Pfam" id="PF03358"/>
    </source>
</evidence>
<keyword evidence="1" id="KW-0285">Flavoprotein</keyword>
<evidence type="ECO:0000256" key="1">
    <source>
        <dbReference type="ARBA" id="ARBA00022630"/>
    </source>
</evidence>
<protein>
    <submittedName>
        <fullName evidence="4">Flavodoxin family protein</fullName>
    </submittedName>
</protein>
<dbReference type="OrthoDB" id="6398207at2"/>
<dbReference type="GeneID" id="97989423"/>
<organism evidence="4 6">
    <name type="scientific">Eisenbergiella massiliensis</name>
    <dbReference type="NCBI Taxonomy" id="1720294"/>
    <lineage>
        <taxon>Bacteria</taxon>
        <taxon>Bacillati</taxon>
        <taxon>Bacillota</taxon>
        <taxon>Clostridia</taxon>
        <taxon>Lachnospirales</taxon>
        <taxon>Lachnospiraceae</taxon>
        <taxon>Eisenbergiella</taxon>
    </lineage>
</organism>
<dbReference type="PANTHER" id="PTHR43278:SF4">
    <property type="entry name" value="NAD(P)H-DEPENDENT FMN-CONTAINING OXIDOREDUCTASE YWQN-RELATED"/>
    <property type="match status" value="1"/>
</dbReference>
<evidence type="ECO:0000256" key="2">
    <source>
        <dbReference type="ARBA" id="ARBA00022643"/>
    </source>
</evidence>
<dbReference type="InterPro" id="IPR029039">
    <property type="entry name" value="Flavoprotein-like_sf"/>
</dbReference>
<dbReference type="GO" id="GO:0016491">
    <property type="term" value="F:oxidoreductase activity"/>
    <property type="evidence" value="ECO:0007669"/>
    <property type="project" value="InterPro"/>
</dbReference>
<evidence type="ECO:0000313" key="6">
    <source>
        <dbReference type="Proteomes" id="UP000260812"/>
    </source>
</evidence>
<keyword evidence="2" id="KW-0288">FMN</keyword>
<accession>A0A3E3HYB5</accession>
<dbReference type="AlphaFoldDB" id="A0A3E3HYB5"/>
<dbReference type="SUPFAM" id="SSF52218">
    <property type="entry name" value="Flavoproteins"/>
    <property type="match status" value="1"/>
</dbReference>
<evidence type="ECO:0000313" key="7">
    <source>
        <dbReference type="Proteomes" id="UP000261166"/>
    </source>
</evidence>
<reference evidence="4 7" key="1">
    <citation type="submission" date="2018-08" db="EMBL/GenBank/DDBJ databases">
        <title>A genome reference for cultivated species of the human gut microbiota.</title>
        <authorList>
            <person name="Zou Y."/>
            <person name="Xue W."/>
            <person name="Luo G."/>
        </authorList>
    </citation>
    <scope>NUCLEOTIDE SEQUENCE [LARGE SCALE GENOMIC DNA]</scope>
    <source>
        <strain evidence="5 7">AF26-4BH</strain>
        <strain evidence="4">TF05-5AC</strain>
    </source>
</reference>
<proteinExistence type="predicted"/>
<evidence type="ECO:0000313" key="4">
    <source>
        <dbReference type="EMBL" id="RGE56802.1"/>
    </source>
</evidence>